<dbReference type="GO" id="GO:0016020">
    <property type="term" value="C:membrane"/>
    <property type="evidence" value="ECO:0007669"/>
    <property type="project" value="InterPro"/>
</dbReference>
<dbReference type="Proteomes" id="UP000199118">
    <property type="component" value="Unassembled WGS sequence"/>
</dbReference>
<reference evidence="1 2" key="1">
    <citation type="submission" date="2016-10" db="EMBL/GenBank/DDBJ databases">
        <authorList>
            <person name="de Groot N.N."/>
        </authorList>
    </citation>
    <scope>NUCLEOTIDE SEQUENCE [LARGE SCALE GENOMIC DNA]</scope>
    <source>
        <strain evidence="1 2">DSM 17890</strain>
    </source>
</reference>
<dbReference type="RefSeq" id="WP_092682548.1">
    <property type="nucleotide sequence ID" value="NZ_FNMZ01000004.1"/>
</dbReference>
<sequence>MDIAKLVVTARRMRAKSSYHDAATLGSARIAQNADQIRGVFMHIHKCAGTSVINKLQAQPETICCVARPGDFDGRTGRERIPDEIWNRAKKFTFVRNPYARIYSSWTMFSKAWMWRLVWKDFDAFVESMYFCDVDRQFIRHEAPESEFNATLDTVIHHCSSFHNPKYHIDEMDHIGKVETMSEDMDAISKMLGVDIGSVPHLRKSTGGGGGSYRDHYTDHSRKLIADKYAADLERFEYSF</sequence>
<proteinExistence type="predicted"/>
<evidence type="ECO:0000313" key="1">
    <source>
        <dbReference type="EMBL" id="SDX30617.1"/>
    </source>
</evidence>
<dbReference type="STRING" id="356660.SAMN05444336_104242"/>
<dbReference type="InterPro" id="IPR005331">
    <property type="entry name" value="Sulfotransferase"/>
</dbReference>
<accession>A0A1H3ALQ2</accession>
<dbReference type="SUPFAM" id="SSF52540">
    <property type="entry name" value="P-loop containing nucleoside triphosphate hydrolases"/>
    <property type="match status" value="1"/>
</dbReference>
<keyword evidence="2" id="KW-1185">Reference proteome</keyword>
<gene>
    <name evidence="1" type="ORF">SAMN05444336_104242</name>
</gene>
<keyword evidence="1" id="KW-0808">Transferase</keyword>
<dbReference type="OrthoDB" id="7759404at2"/>
<evidence type="ECO:0000313" key="2">
    <source>
        <dbReference type="Proteomes" id="UP000199118"/>
    </source>
</evidence>
<dbReference type="EMBL" id="FNMZ01000004">
    <property type="protein sequence ID" value="SDX30617.1"/>
    <property type="molecule type" value="Genomic_DNA"/>
</dbReference>
<dbReference type="InterPro" id="IPR027417">
    <property type="entry name" value="P-loop_NTPase"/>
</dbReference>
<dbReference type="GO" id="GO:0008146">
    <property type="term" value="F:sulfotransferase activity"/>
    <property type="evidence" value="ECO:0007669"/>
    <property type="project" value="InterPro"/>
</dbReference>
<protein>
    <submittedName>
        <fullName evidence="1">Sulfotransferase family protein</fullName>
    </submittedName>
</protein>
<organism evidence="1 2">
    <name type="scientific">Albimonas donghaensis</name>
    <dbReference type="NCBI Taxonomy" id="356660"/>
    <lineage>
        <taxon>Bacteria</taxon>
        <taxon>Pseudomonadati</taxon>
        <taxon>Pseudomonadota</taxon>
        <taxon>Alphaproteobacteria</taxon>
        <taxon>Rhodobacterales</taxon>
        <taxon>Paracoccaceae</taxon>
        <taxon>Albimonas</taxon>
    </lineage>
</organism>
<name>A0A1H3ALQ2_9RHOB</name>
<dbReference type="AlphaFoldDB" id="A0A1H3ALQ2"/>
<dbReference type="Gene3D" id="3.40.50.300">
    <property type="entry name" value="P-loop containing nucleotide triphosphate hydrolases"/>
    <property type="match status" value="1"/>
</dbReference>
<dbReference type="Pfam" id="PF03567">
    <property type="entry name" value="Sulfotransfer_2"/>
    <property type="match status" value="1"/>
</dbReference>